<keyword evidence="5 11" id="KW-0378">Hydrolase</keyword>
<gene>
    <name evidence="14" type="primary">ggt</name>
    <name evidence="14" type="ORF">E8A74_23375</name>
</gene>
<keyword evidence="7 11" id="KW-0012">Acyltransferase</keyword>
<feature type="region of interest" description="Disordered" evidence="12">
    <location>
        <begin position="30"/>
        <end position="58"/>
    </location>
</feature>
<dbReference type="UniPathway" id="UPA00204"/>
<evidence type="ECO:0000256" key="11">
    <source>
        <dbReference type="RuleBase" id="RU368036"/>
    </source>
</evidence>
<dbReference type="EC" id="2.3.2.2" evidence="11"/>
<feature type="binding site" evidence="10">
    <location>
        <begin position="476"/>
        <end position="477"/>
    </location>
    <ligand>
        <name>L-glutamate</name>
        <dbReference type="ChEBI" id="CHEBI:29985"/>
    </ligand>
</feature>
<evidence type="ECO:0000256" key="9">
    <source>
        <dbReference type="PIRSR" id="PIRSR600101-1"/>
    </source>
</evidence>
<evidence type="ECO:0000256" key="4">
    <source>
        <dbReference type="ARBA" id="ARBA00022679"/>
    </source>
</evidence>
<evidence type="ECO:0000256" key="7">
    <source>
        <dbReference type="ARBA" id="ARBA00023315"/>
    </source>
</evidence>
<dbReference type="InterPro" id="IPR043138">
    <property type="entry name" value="GGT_lsub"/>
</dbReference>
<keyword evidence="13" id="KW-0732">Signal</keyword>
<dbReference type="PANTHER" id="PTHR43199">
    <property type="entry name" value="GLUTATHIONE HYDROLASE"/>
    <property type="match status" value="1"/>
</dbReference>
<dbReference type="InterPro" id="IPR051792">
    <property type="entry name" value="GGT_bact"/>
</dbReference>
<dbReference type="RefSeq" id="WP_136931274.1">
    <property type="nucleotide sequence ID" value="NZ_SSMQ01000024.1"/>
</dbReference>
<evidence type="ECO:0000256" key="2">
    <source>
        <dbReference type="ARBA" id="ARBA00001089"/>
    </source>
</evidence>
<comment type="similarity">
    <text evidence="3 11">Belongs to the gamma-glutamyltransferase family.</text>
</comment>
<protein>
    <recommendedName>
        <fullName evidence="11">Glutathione hydrolase proenzyme</fullName>
        <ecNumber evidence="11">2.3.2.2</ecNumber>
        <ecNumber evidence="11">3.4.19.13</ecNumber>
    </recommendedName>
    <component>
        <recommendedName>
            <fullName evidence="11">Glutathione hydrolase large chain</fullName>
        </recommendedName>
    </component>
    <component>
        <recommendedName>
            <fullName evidence="11">Glutathione hydrolase small chain</fullName>
        </recommendedName>
    </component>
</protein>
<dbReference type="InterPro" id="IPR000101">
    <property type="entry name" value="GGT_peptidase"/>
</dbReference>
<accession>A0A4V5PMM1</accession>
<feature type="binding site" evidence="10">
    <location>
        <begin position="426"/>
        <end position="428"/>
    </location>
    <ligand>
        <name>L-glutamate</name>
        <dbReference type="ChEBI" id="CHEBI:29985"/>
    </ligand>
</feature>
<comment type="catalytic activity">
    <reaction evidence="1 11">
        <text>an S-substituted glutathione + H2O = an S-substituted L-cysteinylglycine + L-glutamate</text>
        <dbReference type="Rhea" id="RHEA:59468"/>
        <dbReference type="ChEBI" id="CHEBI:15377"/>
        <dbReference type="ChEBI" id="CHEBI:29985"/>
        <dbReference type="ChEBI" id="CHEBI:90779"/>
        <dbReference type="ChEBI" id="CHEBI:143103"/>
        <dbReference type="EC" id="3.4.19.13"/>
    </reaction>
</comment>
<feature type="binding site" evidence="10">
    <location>
        <position position="144"/>
    </location>
    <ligand>
        <name>L-glutamate</name>
        <dbReference type="ChEBI" id="CHEBI:29985"/>
    </ligand>
</feature>
<dbReference type="SUPFAM" id="SSF56235">
    <property type="entry name" value="N-terminal nucleophile aminohydrolases (Ntn hydrolases)"/>
    <property type="match status" value="1"/>
</dbReference>
<evidence type="ECO:0000256" key="13">
    <source>
        <dbReference type="SAM" id="SignalP"/>
    </source>
</evidence>
<feature type="chain" id="PRO_5021017513" description="Glutathione hydrolase proenzyme" evidence="13">
    <location>
        <begin position="32"/>
        <end position="597"/>
    </location>
</feature>
<dbReference type="GO" id="GO:0006751">
    <property type="term" value="P:glutathione catabolic process"/>
    <property type="evidence" value="ECO:0007669"/>
    <property type="project" value="UniProtKB-UniRule"/>
</dbReference>
<dbReference type="GO" id="GO:0103068">
    <property type="term" value="F:leukotriene C4 gamma-glutamyl transferase activity"/>
    <property type="evidence" value="ECO:0007669"/>
    <property type="project" value="UniProtKB-EC"/>
</dbReference>
<dbReference type="Proteomes" id="UP000309215">
    <property type="component" value="Unassembled WGS sequence"/>
</dbReference>
<evidence type="ECO:0000256" key="1">
    <source>
        <dbReference type="ARBA" id="ARBA00001049"/>
    </source>
</evidence>
<keyword evidence="4 11" id="KW-0808">Transferase</keyword>
<comment type="catalytic activity">
    <reaction evidence="8 11">
        <text>an N-terminal (5-L-glutamyl)-[peptide] + an alpha-amino acid = 5-L-glutamyl amino acid + an N-terminal L-alpha-aminoacyl-[peptide]</text>
        <dbReference type="Rhea" id="RHEA:23904"/>
        <dbReference type="Rhea" id="RHEA-COMP:9780"/>
        <dbReference type="Rhea" id="RHEA-COMP:9795"/>
        <dbReference type="ChEBI" id="CHEBI:77644"/>
        <dbReference type="ChEBI" id="CHEBI:78597"/>
        <dbReference type="ChEBI" id="CHEBI:78599"/>
        <dbReference type="ChEBI" id="CHEBI:78608"/>
        <dbReference type="EC" id="2.3.2.2"/>
    </reaction>
</comment>
<dbReference type="PANTHER" id="PTHR43199:SF1">
    <property type="entry name" value="GLUTATHIONE HYDROLASE PROENZYME"/>
    <property type="match status" value="1"/>
</dbReference>
<comment type="catalytic activity">
    <reaction evidence="2 11">
        <text>glutathione + H2O = L-cysteinylglycine + L-glutamate</text>
        <dbReference type="Rhea" id="RHEA:28807"/>
        <dbReference type="ChEBI" id="CHEBI:15377"/>
        <dbReference type="ChEBI" id="CHEBI:29985"/>
        <dbReference type="ChEBI" id="CHEBI:57925"/>
        <dbReference type="ChEBI" id="CHEBI:61694"/>
        <dbReference type="EC" id="3.4.19.13"/>
    </reaction>
</comment>
<organism evidence="14 15">
    <name type="scientific">Polyangium fumosum</name>
    <dbReference type="NCBI Taxonomy" id="889272"/>
    <lineage>
        <taxon>Bacteria</taxon>
        <taxon>Pseudomonadati</taxon>
        <taxon>Myxococcota</taxon>
        <taxon>Polyangia</taxon>
        <taxon>Polyangiales</taxon>
        <taxon>Polyangiaceae</taxon>
        <taxon>Polyangium</taxon>
    </lineage>
</organism>
<dbReference type="InterPro" id="IPR043137">
    <property type="entry name" value="GGT_ssub_C"/>
</dbReference>
<dbReference type="NCBIfam" id="TIGR00066">
    <property type="entry name" value="g_glut_trans"/>
    <property type="match status" value="1"/>
</dbReference>
<comment type="PTM">
    <text evidence="11">Cleaved by autocatalysis into a large and a small subunit.</text>
</comment>
<dbReference type="AlphaFoldDB" id="A0A4V5PMM1"/>
<evidence type="ECO:0000256" key="12">
    <source>
        <dbReference type="SAM" id="MobiDB-lite"/>
    </source>
</evidence>
<feature type="active site" description="Nucleophile" evidence="9">
    <location>
        <position position="408"/>
    </location>
</feature>
<reference evidence="14 15" key="1">
    <citation type="submission" date="2019-04" db="EMBL/GenBank/DDBJ databases">
        <authorList>
            <person name="Li Y."/>
            <person name="Wang J."/>
        </authorList>
    </citation>
    <scope>NUCLEOTIDE SEQUENCE [LARGE SCALE GENOMIC DNA]</scope>
    <source>
        <strain evidence="14 15">DSM 14668</strain>
    </source>
</reference>
<dbReference type="Gene3D" id="1.10.246.130">
    <property type="match status" value="1"/>
</dbReference>
<name>A0A4V5PMM1_9BACT</name>
<dbReference type="Pfam" id="PF01019">
    <property type="entry name" value="G_glu_transpept"/>
    <property type="match status" value="1"/>
</dbReference>
<dbReference type="OrthoDB" id="5297205at2"/>
<dbReference type="GO" id="GO:0006750">
    <property type="term" value="P:glutathione biosynthetic process"/>
    <property type="evidence" value="ECO:0007669"/>
    <property type="project" value="UniProtKB-KW"/>
</dbReference>
<comment type="subunit">
    <text evidence="11">This enzyme consists of two polypeptide chains, which are synthesized in precursor form from a single polypeptide.</text>
</comment>
<feature type="binding site" evidence="10">
    <location>
        <position position="498"/>
    </location>
    <ligand>
        <name>L-glutamate</name>
        <dbReference type="ChEBI" id="CHEBI:29985"/>
    </ligand>
</feature>
<dbReference type="EMBL" id="SSMQ01000024">
    <property type="protein sequence ID" value="TKD04549.1"/>
    <property type="molecule type" value="Genomic_DNA"/>
</dbReference>
<dbReference type="EC" id="3.4.19.13" evidence="11"/>
<dbReference type="GO" id="GO:0036374">
    <property type="term" value="F:glutathione hydrolase activity"/>
    <property type="evidence" value="ECO:0007669"/>
    <property type="project" value="UniProtKB-UniRule"/>
</dbReference>
<evidence type="ECO:0000313" key="14">
    <source>
        <dbReference type="EMBL" id="TKD04549.1"/>
    </source>
</evidence>
<sequence length="597" mass="61966">MRTLRALSTASFAAALALLVALPGSGCSAPAARSPDEATAKAPPAAPTPAAPPANLIPQGTAQAPALAAPAAPTKHKYAVATENATASAIAMDVLARGGSAVDAAIAGALAIGVVHPVSSGLGGGGFATVYDAKTKEIRILDFRETAPKDLVPTELTKRPVPEDHRGVMTGVPGEVAGIAEMHARWGKLAMADLVRGAADAAEKGFPVSAHMTRALKWNEKWLLSSPRYGLFAKAGAIVPAGEMVKNPALAATLRRIGAEGKKAFYEGAIAADILATARAGKCRMTKKDLEDYKVLDREPLRTQWEGYEVVTMPPPSAGGVMMLETLHMHSKADLAALGHNTGAYTHLLAETMRGAVADRVRLLGDPAFVKMDVAKLVSPERMKARRARISMTSTTKAENFPVTDAGTTHIVTVDAEGNVASITTTVNNMFGAQLVTEGGFLLNDELADFTAERVEKLFGMSKGPNYPRGGARPTSSMTPTIVTKDGKPVLAFGGSGGTRIATGTTQVLLSHLVFGMPVDKAVAAPRFETPPTGGLFIDAAIGTEVLQDLEKRGEVVDTSKPNFSAVQAVSIQEGPDGARVLTVGADPRKGGAGLVQ</sequence>
<proteinExistence type="inferred from homology"/>
<evidence type="ECO:0000256" key="3">
    <source>
        <dbReference type="ARBA" id="ARBA00009381"/>
    </source>
</evidence>
<evidence type="ECO:0000256" key="6">
    <source>
        <dbReference type="ARBA" id="ARBA00023145"/>
    </source>
</evidence>
<comment type="caution">
    <text evidence="14">The sequence shown here is derived from an EMBL/GenBank/DDBJ whole genome shotgun (WGS) entry which is preliminary data.</text>
</comment>
<dbReference type="PRINTS" id="PR01210">
    <property type="entry name" value="GGTRANSPTASE"/>
</dbReference>
<comment type="pathway">
    <text evidence="11">Sulfur metabolism; glutathione metabolism.</text>
</comment>
<dbReference type="InterPro" id="IPR029055">
    <property type="entry name" value="Ntn_hydrolases_N"/>
</dbReference>
<feature type="binding site" evidence="10">
    <location>
        <position position="449"/>
    </location>
    <ligand>
        <name>L-glutamate</name>
        <dbReference type="ChEBI" id="CHEBI:29985"/>
    </ligand>
</feature>
<keyword evidence="15" id="KW-1185">Reference proteome</keyword>
<evidence type="ECO:0000256" key="8">
    <source>
        <dbReference type="ARBA" id="ARBA00047417"/>
    </source>
</evidence>
<feature type="signal peptide" evidence="13">
    <location>
        <begin position="1"/>
        <end position="31"/>
    </location>
</feature>
<evidence type="ECO:0000313" key="15">
    <source>
        <dbReference type="Proteomes" id="UP000309215"/>
    </source>
</evidence>
<evidence type="ECO:0000256" key="10">
    <source>
        <dbReference type="PIRSR" id="PIRSR600101-2"/>
    </source>
</evidence>
<keyword evidence="11" id="KW-0317">Glutathione biosynthesis</keyword>
<evidence type="ECO:0000256" key="5">
    <source>
        <dbReference type="ARBA" id="ARBA00022801"/>
    </source>
</evidence>
<dbReference type="Gene3D" id="3.60.20.40">
    <property type="match status" value="1"/>
</dbReference>
<keyword evidence="6 11" id="KW-0865">Zymogen</keyword>